<evidence type="ECO:0000313" key="4">
    <source>
        <dbReference type="Proteomes" id="UP001597510"/>
    </source>
</evidence>
<keyword evidence="4" id="KW-1185">Reference proteome</keyword>
<evidence type="ECO:0000259" key="2">
    <source>
        <dbReference type="Pfam" id="PF19081"/>
    </source>
</evidence>
<dbReference type="Pfam" id="PF19081">
    <property type="entry name" value="Ig_7"/>
    <property type="match status" value="6"/>
</dbReference>
<dbReference type="InterPro" id="IPR030916">
    <property type="entry name" value="ELWxxDGT_rpt"/>
</dbReference>
<keyword evidence="1" id="KW-0732">Signal</keyword>
<dbReference type="InterPro" id="IPR055015">
    <property type="entry name" value="GCX_COOH"/>
</dbReference>
<feature type="chain" id="PRO_5046244187" evidence="1">
    <location>
        <begin position="26"/>
        <end position="1690"/>
    </location>
</feature>
<feature type="domain" description="Ig-like" evidence="2">
    <location>
        <begin position="718"/>
        <end position="790"/>
    </location>
</feature>
<comment type="caution">
    <text evidence="3">The sequence shown here is derived from an EMBL/GenBank/DDBJ whole genome shotgun (WGS) entry which is preliminary data.</text>
</comment>
<feature type="domain" description="Ig-like" evidence="2">
    <location>
        <begin position="639"/>
        <end position="698"/>
    </location>
</feature>
<gene>
    <name evidence="3" type="ORF">ACFSR2_07850</name>
</gene>
<evidence type="ECO:0000256" key="1">
    <source>
        <dbReference type="SAM" id="SignalP"/>
    </source>
</evidence>
<organism evidence="3 4">
    <name type="scientific">Emticicia soli</name>
    <dbReference type="NCBI Taxonomy" id="2027878"/>
    <lineage>
        <taxon>Bacteria</taxon>
        <taxon>Pseudomonadati</taxon>
        <taxon>Bacteroidota</taxon>
        <taxon>Cytophagia</taxon>
        <taxon>Cytophagales</taxon>
        <taxon>Leadbetterellaceae</taxon>
        <taxon>Emticicia</taxon>
    </lineage>
</organism>
<dbReference type="InterPro" id="IPR044023">
    <property type="entry name" value="Ig_7"/>
</dbReference>
<dbReference type="RefSeq" id="WP_379976842.1">
    <property type="nucleotide sequence ID" value="NZ_JBHULC010000008.1"/>
</dbReference>
<dbReference type="EMBL" id="JBHULC010000008">
    <property type="protein sequence ID" value="MFD2520790.1"/>
    <property type="molecule type" value="Genomic_DNA"/>
</dbReference>
<reference evidence="4" key="1">
    <citation type="journal article" date="2019" name="Int. J. Syst. Evol. Microbiol.">
        <title>The Global Catalogue of Microorganisms (GCM) 10K type strain sequencing project: providing services to taxonomists for standard genome sequencing and annotation.</title>
        <authorList>
            <consortium name="The Broad Institute Genomics Platform"/>
            <consortium name="The Broad Institute Genome Sequencing Center for Infectious Disease"/>
            <person name="Wu L."/>
            <person name="Ma J."/>
        </authorList>
    </citation>
    <scope>NUCLEOTIDE SEQUENCE [LARGE SCALE GENOMIC DNA]</scope>
    <source>
        <strain evidence="4">KCTC 52344</strain>
    </source>
</reference>
<accession>A0ABW5J7Y7</accession>
<name>A0ABW5J7Y7_9BACT</name>
<feature type="domain" description="Ig-like" evidence="2">
    <location>
        <begin position="1134"/>
        <end position="1208"/>
    </location>
</feature>
<feature type="domain" description="Ig-like" evidence="2">
    <location>
        <begin position="1059"/>
        <end position="1132"/>
    </location>
</feature>
<feature type="signal peptide" evidence="1">
    <location>
        <begin position="1"/>
        <end position="25"/>
    </location>
</feature>
<evidence type="ECO:0000313" key="3">
    <source>
        <dbReference type="EMBL" id="MFD2520790.1"/>
    </source>
</evidence>
<dbReference type="NCBIfam" id="TIGR04534">
    <property type="entry name" value="ELWxxDGT_rpt"/>
    <property type="match status" value="3"/>
</dbReference>
<sequence>MKQFFTSKHCLFLALFWCLAKLSYAQVPYIVKDIGKDFGNAYVNNLTNANGIVFFTAFDNNQHGEELWRSDGTAAGTYLVKDINPGGANADIAEMVNVNGTVFFRATDAVNGVRLWKSDGTTSGTVMVSSDVSWPAYITSLNGVVYFSGNDSANGNELWKSDGTPEGTTLVKDINVGTGGSSINYMANINGTLYFSTNYNSTVQLWKSDGTTEGTELVKQFNSPYSDMRQFTNVNGTLFLVINDPVYGRELWKSDGTDEGTVMVKDINPDIDDSSIGDMIVKDNILYFTAINNNFGRELWKSDGTEAGTKLVKDIYPGEGSSGTSGFVNVNGTFYFSAEDGVHGRELWKSDGTAEGTVLVKDIFLGSWGSFVSNLIDINGTIYFVANTGSNGPELWKSDGTPEGTVLVKAFISSYDYRQLDNLTNVNGKLYFVGSIVANTSVYYSTLWSIGSCTPANPFINTAEKTSPFNIQVQDSVNITCYCNVFNELITTVEAIGDTPVSGTVPIKEWRYPPTEGYYVPRQYELYPENDPDNAMAKITFYYTQNDFNEYNGYTASALKLPIDSSDIKGISSILIEKRVGTSYNDSGWPSTYAGATTQIDPVDTDIIWNSTAKRWEVSFETKGMGGYYLKTLTLTEPTSVTVSDTAICSNKTITLQATCASGVLNWYTSATGGSSIGTTSPLVFSPATTHTYYAACEYGLNSTNRIATHEVVVTAMPTNPTGLSVNKTAICSGTTIELTATCAIGIVKWYNQASGGSVISTESVLQETPMSSIPYYVACENDNCKTDRVLVGDISVTQQPTKPTGVSVDQTSVCTYYTINLFASCDIGTITWYAGQYDTTSIGTGNNFNIIPENGTSYYASCELGECTTERVLAGTVTVYEQPDTPTNVSVNKTAICSGTNITLSALCSVGTPVWYEIGEDDAPLVGEGSIVTYTPAATAKYFVFCKNNICESDRVITAEVAVTTQPSVPTNVSASKSAICRGTSVSLSATCSVGTLLWYTQATGGTAIGTGTALSQSPTTPTTYYAECKNADCISARVATAEVLVDAPTTSPTGVSVDKTNICSGTKVTLSANCATGNITWYNSSTAFNVVGTGNNLTPTPGVNTNYYASCENGVCKSPRIPTGMVTVLPSPAKPTALRQASSTLCKGSDFFLSGECASGTLNWYDSSTATTAIGSGEFFVLYPTTTKTYYAACTTTSCSSERVAMNEVKVYDQPEDPTGVALGKTTICKGDTVSLSGSCAIGSISWTRYGAGLGVDTIFTKKPDTLSIYFARCVNGTCSSNSISTEIVEVLTQPVDPTNVSINSTIICQGDSVIAEASCPVGVVTWYKSATDIAVFGTGDSFRFAPLSTTTYYVACVNGICTSGRVMVNEVQVKSKPSTPVISANRNSICNGESVTITASVPANVPAATLHWLSGLTGNSVSSNILPTVTTNYQVIATYDGCNSDSSAKFQITVNRVPAQPSISADNATICRGTSAILIAQCPSTTDSFYWSNNSALTNADTPGGVYKSTRAITEPGTYKGWCESNTGCKGPEKSITITAGTNCNGKDFITITPAKPVICPNTSLTLTAAGCSGTITWIGGASSRTGTSISISPTTTTTYIAQCSTGGFSSVDVTVVGTAVVMNNNISTGTEKIKALNTIESAKKIGDPNFTPAPVVTFEAGKSILLKPGFVADSRSVFTAQIKGCN</sequence>
<feature type="domain" description="Ig-like" evidence="2">
    <location>
        <begin position="968"/>
        <end position="1047"/>
    </location>
</feature>
<dbReference type="Proteomes" id="UP001597510">
    <property type="component" value="Unassembled WGS sequence"/>
</dbReference>
<dbReference type="NCBIfam" id="NF045639">
    <property type="entry name" value="GCX_COOH"/>
    <property type="match status" value="1"/>
</dbReference>
<protein>
    <submittedName>
        <fullName evidence="3">ELWxxDGT repeat protein</fullName>
    </submittedName>
</protein>
<proteinExistence type="predicted"/>
<feature type="domain" description="Ig-like" evidence="2">
    <location>
        <begin position="1297"/>
        <end position="1376"/>
    </location>
</feature>